<evidence type="ECO:0000313" key="1">
    <source>
        <dbReference type="EMBL" id="QHS50244.1"/>
    </source>
</evidence>
<proteinExistence type="predicted"/>
<organism evidence="1 2">
    <name type="scientific">Klebsiella michiganensis</name>
    <dbReference type="NCBI Taxonomy" id="1134687"/>
    <lineage>
        <taxon>Bacteria</taxon>
        <taxon>Pseudomonadati</taxon>
        <taxon>Pseudomonadota</taxon>
        <taxon>Gammaproteobacteria</taxon>
        <taxon>Enterobacterales</taxon>
        <taxon>Enterobacteriaceae</taxon>
        <taxon>Klebsiella/Raoultella group</taxon>
        <taxon>Klebsiella</taxon>
    </lineage>
</organism>
<reference evidence="1 2" key="1">
    <citation type="submission" date="2020-01" db="EMBL/GenBank/DDBJ databases">
        <title>Bactrocera dorsalis gut bacteria genome.</title>
        <authorList>
            <person name="Zhang H."/>
            <person name="Cai Z."/>
        </authorList>
    </citation>
    <scope>NUCLEOTIDE SEQUENCE [LARGE SCALE GENOMIC DNA]</scope>
    <source>
        <strain evidence="1 2">BD177</strain>
        <plasmid evidence="1 2">unnamed3</plasmid>
    </source>
</reference>
<gene>
    <name evidence="1" type="ORF">GW952_32195</name>
</gene>
<evidence type="ECO:0000313" key="2">
    <source>
        <dbReference type="Proteomes" id="UP000464389"/>
    </source>
</evidence>
<protein>
    <submittedName>
        <fullName evidence="1">Uncharacterized protein</fullName>
    </submittedName>
</protein>
<keyword evidence="1" id="KW-0614">Plasmid</keyword>
<sequence>MTVNTVVPEGGNTVNIRLSVYEKLFSVMSEVNYRCGPGKGEGIHMSDIFRVLINQFLGGLFDVDEIGFRVQMRDRAAPDAFMMTVAIDTETFSALEEITQSLNGIFKFPEDIQGEDILELLVMRHIGDIRRYLLDKGREGIYRPVRH</sequence>
<accession>A0A6P1V6X2</accession>
<dbReference type="Proteomes" id="UP000464389">
    <property type="component" value="Plasmid unnamed3"/>
</dbReference>
<dbReference type="RefSeq" id="WP_162122975.1">
    <property type="nucleotide sequence ID" value="NZ_CP048111.1"/>
</dbReference>
<geneLocation type="plasmid" evidence="1">
    <name>unnamed3</name>
</geneLocation>
<name>A0A6P1V6X2_9ENTR</name>
<dbReference type="AlphaFoldDB" id="A0A6P1V6X2"/>
<dbReference type="EMBL" id="CP048111">
    <property type="protein sequence ID" value="QHS50244.1"/>
    <property type="molecule type" value="Genomic_DNA"/>
</dbReference>